<dbReference type="InterPro" id="IPR003018">
    <property type="entry name" value="GAF"/>
</dbReference>
<dbReference type="SMART" id="SM00065">
    <property type="entry name" value="GAF"/>
    <property type="match status" value="1"/>
</dbReference>
<reference evidence="3 4" key="1">
    <citation type="submission" date="2014-08" db="EMBL/GenBank/DDBJ databases">
        <authorList>
            <person name="Hassan Y.I."/>
            <person name="Lepp D."/>
            <person name="Zhou T."/>
        </authorList>
    </citation>
    <scope>NUCLEOTIDE SEQUENCE [LARGE SCALE GENOMIC DNA]</scope>
    <source>
        <strain evidence="3 4">IFO13584</strain>
    </source>
</reference>
<dbReference type="RefSeq" id="WP_035082707.1">
    <property type="nucleotide sequence ID" value="NZ_JQGC01000009.1"/>
</dbReference>
<comment type="caution">
    <text evidence="3">The sequence shown here is derived from an EMBL/GenBank/DDBJ whole genome shotgun (WGS) entry which is preliminary data.</text>
</comment>
<dbReference type="SUPFAM" id="SSF141868">
    <property type="entry name" value="EAL domain-like"/>
    <property type="match status" value="1"/>
</dbReference>
<dbReference type="InterPro" id="IPR000160">
    <property type="entry name" value="GGDEF_dom"/>
</dbReference>
<dbReference type="Gene3D" id="3.30.70.270">
    <property type="match status" value="1"/>
</dbReference>
<dbReference type="PANTHER" id="PTHR33121">
    <property type="entry name" value="CYCLIC DI-GMP PHOSPHODIESTERASE PDEF"/>
    <property type="match status" value="1"/>
</dbReference>
<dbReference type="OrthoDB" id="9814202at2"/>
<evidence type="ECO:0000259" key="1">
    <source>
        <dbReference type="PROSITE" id="PS50883"/>
    </source>
</evidence>
<evidence type="ECO:0000313" key="3">
    <source>
        <dbReference type="EMBL" id="KFL30946.1"/>
    </source>
</evidence>
<organism evidence="3 4">
    <name type="scientific">Devosia riboflavina</name>
    <dbReference type="NCBI Taxonomy" id="46914"/>
    <lineage>
        <taxon>Bacteria</taxon>
        <taxon>Pseudomonadati</taxon>
        <taxon>Pseudomonadota</taxon>
        <taxon>Alphaproteobacteria</taxon>
        <taxon>Hyphomicrobiales</taxon>
        <taxon>Devosiaceae</taxon>
        <taxon>Devosia</taxon>
    </lineage>
</organism>
<dbReference type="EMBL" id="JQGC01000009">
    <property type="protein sequence ID" value="KFL30946.1"/>
    <property type="molecule type" value="Genomic_DNA"/>
</dbReference>
<name>A0A087M243_9HYPH</name>
<dbReference type="STRING" id="46914.JP75_11325"/>
<evidence type="ECO:0000313" key="4">
    <source>
        <dbReference type="Proteomes" id="UP000028981"/>
    </source>
</evidence>
<dbReference type="PROSITE" id="PS50883">
    <property type="entry name" value="EAL"/>
    <property type="match status" value="1"/>
</dbReference>
<dbReference type="PANTHER" id="PTHR33121:SF70">
    <property type="entry name" value="SIGNALING PROTEIN YKOW"/>
    <property type="match status" value="1"/>
</dbReference>
<gene>
    <name evidence="3" type="ORF">JP75_11325</name>
</gene>
<dbReference type="SUPFAM" id="SSF55781">
    <property type="entry name" value="GAF domain-like"/>
    <property type="match status" value="1"/>
</dbReference>
<feature type="domain" description="GGDEF" evidence="2">
    <location>
        <begin position="205"/>
        <end position="337"/>
    </location>
</feature>
<dbReference type="SMART" id="SM00052">
    <property type="entry name" value="EAL"/>
    <property type="match status" value="1"/>
</dbReference>
<dbReference type="InterPro" id="IPR001633">
    <property type="entry name" value="EAL_dom"/>
</dbReference>
<keyword evidence="4" id="KW-1185">Reference proteome</keyword>
<protein>
    <recommendedName>
        <fullName evidence="5">Diguanylate cyclase</fullName>
    </recommendedName>
</protein>
<dbReference type="Proteomes" id="UP000028981">
    <property type="component" value="Unassembled WGS sequence"/>
</dbReference>
<dbReference type="AlphaFoldDB" id="A0A087M243"/>
<proteinExistence type="predicted"/>
<dbReference type="SUPFAM" id="SSF55073">
    <property type="entry name" value="Nucleotide cyclase"/>
    <property type="match status" value="1"/>
</dbReference>
<dbReference type="InterPro" id="IPR029016">
    <property type="entry name" value="GAF-like_dom_sf"/>
</dbReference>
<dbReference type="CDD" id="cd01949">
    <property type="entry name" value="GGDEF"/>
    <property type="match status" value="1"/>
</dbReference>
<dbReference type="InterPro" id="IPR050706">
    <property type="entry name" value="Cyclic-di-GMP_PDE-like"/>
</dbReference>
<dbReference type="Pfam" id="PF00990">
    <property type="entry name" value="GGDEF"/>
    <property type="match status" value="1"/>
</dbReference>
<evidence type="ECO:0008006" key="5">
    <source>
        <dbReference type="Google" id="ProtNLM"/>
    </source>
</evidence>
<dbReference type="InterPro" id="IPR035919">
    <property type="entry name" value="EAL_sf"/>
</dbReference>
<evidence type="ECO:0000259" key="2">
    <source>
        <dbReference type="PROSITE" id="PS50887"/>
    </source>
</evidence>
<dbReference type="InterPro" id="IPR029787">
    <property type="entry name" value="Nucleotide_cyclase"/>
</dbReference>
<dbReference type="NCBIfam" id="TIGR00254">
    <property type="entry name" value="GGDEF"/>
    <property type="match status" value="1"/>
</dbReference>
<dbReference type="Pfam" id="PF13185">
    <property type="entry name" value="GAF_2"/>
    <property type="match status" value="1"/>
</dbReference>
<dbReference type="Gene3D" id="3.30.450.40">
    <property type="match status" value="1"/>
</dbReference>
<accession>A0A087M243</accession>
<dbReference type="Gene3D" id="3.20.20.450">
    <property type="entry name" value="EAL domain"/>
    <property type="match status" value="1"/>
</dbReference>
<sequence length="615" mass="66740">MTGGETEQLLRLQTEVLEAVAQGEALPAIGRLLCQRAEQLAPEAICSILLVDEHSTVRALAAPSLPKFYSSAINGMKAGPKAGSCGTAAYRKQEVVVTDIAIDPLWDDFRALILPLGLKACWSTPIKNPAGEVIATFAFYFRSCRGPSATERNIVETCAHLCALAIEHERIRDRNFRLAYYDVLTGLPNRGRYNELLSEHIGMDQPFGLILLDIDHLKSVNDTIGHAAGDRLIATVGARLSAVHPTLIPCRLGGDEFAIIARGCASHDMLEHWASLVSDATTGMVEMSGQSFEAHVTMGGAVFGVDGTDADTLSQNADFALYHAKEARRGGYMAFEADLRTEMTHRIALVRQLDQALSENLVEPYYQPIVNLETNEIVGLEALARLRIGGEMVSVGEYHLALTDPRLACELTGKMLEQVAQDMRGWLDAGIDFQHVGVNVTTGDFQRGDLAERIIDIFGWADVPLSHIVLEVNEAVFVGGSDRSVPHAVEALRSRGILVALDDFGTGFASLTHLLSFPVDVIKIDRSFVTKLGVDGPSETVVSGLVDIVKKLGMRIVAEGVEYEAQADALRRFGCRLAQGYLYSKPVSAAQCTRLLEAYAQGRANGANILNRRSA</sequence>
<dbReference type="GO" id="GO:0071111">
    <property type="term" value="F:cyclic-guanylate-specific phosphodiesterase activity"/>
    <property type="evidence" value="ECO:0007669"/>
    <property type="project" value="InterPro"/>
</dbReference>
<dbReference type="SMART" id="SM00267">
    <property type="entry name" value="GGDEF"/>
    <property type="match status" value="1"/>
</dbReference>
<dbReference type="InterPro" id="IPR043128">
    <property type="entry name" value="Rev_trsase/Diguanyl_cyclase"/>
</dbReference>
<dbReference type="CDD" id="cd01948">
    <property type="entry name" value="EAL"/>
    <property type="match status" value="1"/>
</dbReference>
<dbReference type="PROSITE" id="PS50887">
    <property type="entry name" value="GGDEF"/>
    <property type="match status" value="1"/>
</dbReference>
<dbReference type="Pfam" id="PF00563">
    <property type="entry name" value="EAL"/>
    <property type="match status" value="1"/>
</dbReference>
<feature type="domain" description="EAL" evidence="1">
    <location>
        <begin position="346"/>
        <end position="600"/>
    </location>
</feature>